<dbReference type="RefSeq" id="WP_354270225.1">
    <property type="nucleotide sequence ID" value="NZ_JBEPTQ010000002.1"/>
</dbReference>
<keyword evidence="2" id="KW-1185">Reference proteome</keyword>
<dbReference type="Gene3D" id="6.10.140.1310">
    <property type="match status" value="1"/>
</dbReference>
<proteinExistence type="predicted"/>
<dbReference type="EMBL" id="JBEPTQ010000002">
    <property type="protein sequence ID" value="MET4721906.1"/>
    <property type="molecule type" value="Genomic_DNA"/>
</dbReference>
<dbReference type="Proteomes" id="UP001549291">
    <property type="component" value="Unassembled WGS sequence"/>
</dbReference>
<name>A0ABV2RY90_BRAJP</name>
<reference evidence="1 2" key="1">
    <citation type="submission" date="2024-06" db="EMBL/GenBank/DDBJ databases">
        <title>Genomic Encyclopedia of Type Strains, Phase V (KMG-V): Genome sequencing to study the core and pangenomes of soil and plant-associated prokaryotes.</title>
        <authorList>
            <person name="Whitman W."/>
        </authorList>
    </citation>
    <scope>NUCLEOTIDE SEQUENCE [LARGE SCALE GENOMIC DNA]</scope>
    <source>
        <strain evidence="1 2">USDA 160</strain>
    </source>
</reference>
<evidence type="ECO:0000313" key="2">
    <source>
        <dbReference type="Proteomes" id="UP001549291"/>
    </source>
</evidence>
<organism evidence="1 2">
    <name type="scientific">Bradyrhizobium japonicum</name>
    <dbReference type="NCBI Taxonomy" id="375"/>
    <lineage>
        <taxon>Bacteria</taxon>
        <taxon>Pseudomonadati</taxon>
        <taxon>Pseudomonadota</taxon>
        <taxon>Alphaproteobacteria</taxon>
        <taxon>Hyphomicrobiales</taxon>
        <taxon>Nitrobacteraceae</taxon>
        <taxon>Bradyrhizobium</taxon>
    </lineage>
</organism>
<protein>
    <submittedName>
        <fullName evidence="1">Uncharacterized protein</fullName>
    </submittedName>
</protein>
<sequence length="148" mass="16385">MNIHYNVTTEEIMSYGCGADHGDGFEDSHFPGCKVAIIPDQPIDARTQRFDVATWKVVDKDVPDAEPDPLPKIKAAVRQELIDTDYLLLPHAPISEADLPAWIAYRKALRESSKGRTTPAEMLAVIPARPDGADVFEWLRARFSAPGV</sequence>
<comment type="caution">
    <text evidence="1">The sequence shown here is derived from an EMBL/GenBank/DDBJ whole genome shotgun (WGS) entry which is preliminary data.</text>
</comment>
<evidence type="ECO:0000313" key="1">
    <source>
        <dbReference type="EMBL" id="MET4721906.1"/>
    </source>
</evidence>
<accession>A0ABV2RY90</accession>
<gene>
    <name evidence="1" type="ORF">ABIF63_006012</name>
</gene>